<reference evidence="19 20" key="1">
    <citation type="submission" date="2018-06" db="EMBL/GenBank/DDBJ databases">
        <authorList>
            <consortium name="Pathogen Informatics"/>
            <person name="Doyle S."/>
        </authorList>
    </citation>
    <scope>NUCLEOTIDE SEQUENCE [LARGE SCALE GENOMIC DNA]</scope>
    <source>
        <strain evidence="19 20">NCTC10723</strain>
    </source>
</reference>
<dbReference type="EMBL" id="UGGU01000003">
    <property type="protein sequence ID" value="STO31500.1"/>
    <property type="molecule type" value="Genomic_DNA"/>
</dbReference>
<feature type="domain" description="tRNA methyltransferase TRMD/TRM10-type" evidence="18">
    <location>
        <begin position="1"/>
        <end position="217"/>
    </location>
</feature>
<organism evidence="19 20">
    <name type="scientific">Fusobacterium necrogenes</name>
    <dbReference type="NCBI Taxonomy" id="858"/>
    <lineage>
        <taxon>Bacteria</taxon>
        <taxon>Fusobacteriati</taxon>
        <taxon>Fusobacteriota</taxon>
        <taxon>Fusobacteriia</taxon>
        <taxon>Fusobacteriales</taxon>
        <taxon>Fusobacteriaceae</taxon>
        <taxon>Fusobacterium</taxon>
    </lineage>
</organism>
<comment type="catalytic activity">
    <reaction evidence="14 15 17">
        <text>guanosine(37) in tRNA + S-adenosyl-L-methionine = N(1)-methylguanosine(37) in tRNA + S-adenosyl-L-homocysteine + H(+)</text>
        <dbReference type="Rhea" id="RHEA:36899"/>
        <dbReference type="Rhea" id="RHEA-COMP:10145"/>
        <dbReference type="Rhea" id="RHEA-COMP:10147"/>
        <dbReference type="ChEBI" id="CHEBI:15378"/>
        <dbReference type="ChEBI" id="CHEBI:57856"/>
        <dbReference type="ChEBI" id="CHEBI:59789"/>
        <dbReference type="ChEBI" id="CHEBI:73542"/>
        <dbReference type="ChEBI" id="CHEBI:74269"/>
        <dbReference type="EC" id="2.1.1.228"/>
    </reaction>
</comment>
<evidence type="ECO:0000256" key="1">
    <source>
        <dbReference type="ARBA" id="ARBA00002634"/>
    </source>
</evidence>
<dbReference type="Gene3D" id="3.40.1280.10">
    <property type="match status" value="1"/>
</dbReference>
<comment type="subunit">
    <text evidence="4 15 17">Homodimer.</text>
</comment>
<accession>A0A377GWX4</accession>
<dbReference type="AlphaFoldDB" id="A0A377GWX4"/>
<evidence type="ECO:0000259" key="18">
    <source>
        <dbReference type="Pfam" id="PF01746"/>
    </source>
</evidence>
<evidence type="ECO:0000256" key="17">
    <source>
        <dbReference type="RuleBase" id="RU003464"/>
    </source>
</evidence>
<dbReference type="InterPro" id="IPR029026">
    <property type="entry name" value="tRNA_m1G_MTases_N"/>
</dbReference>
<evidence type="ECO:0000256" key="12">
    <source>
        <dbReference type="ARBA" id="ARBA00029736"/>
    </source>
</evidence>
<keyword evidence="10 15" id="KW-0949">S-adenosyl-L-methionine</keyword>
<dbReference type="PANTHER" id="PTHR46417:SF1">
    <property type="entry name" value="TRNA (GUANINE-N(1)-)-METHYLTRANSFERASE"/>
    <property type="match status" value="1"/>
</dbReference>
<dbReference type="Pfam" id="PF01746">
    <property type="entry name" value="tRNA_m1G_MT"/>
    <property type="match status" value="1"/>
</dbReference>
<evidence type="ECO:0000256" key="11">
    <source>
        <dbReference type="ARBA" id="ARBA00022694"/>
    </source>
</evidence>
<evidence type="ECO:0000256" key="6">
    <source>
        <dbReference type="ARBA" id="ARBA00014679"/>
    </source>
</evidence>
<evidence type="ECO:0000256" key="14">
    <source>
        <dbReference type="ARBA" id="ARBA00047783"/>
    </source>
</evidence>
<evidence type="ECO:0000256" key="15">
    <source>
        <dbReference type="HAMAP-Rule" id="MF_00605"/>
    </source>
</evidence>
<dbReference type="OrthoDB" id="9807416at2"/>
<evidence type="ECO:0000256" key="2">
    <source>
        <dbReference type="ARBA" id="ARBA00004496"/>
    </source>
</evidence>
<dbReference type="GO" id="GO:0052906">
    <property type="term" value="F:tRNA (guanine(37)-N1)-methyltransferase activity"/>
    <property type="evidence" value="ECO:0007669"/>
    <property type="project" value="UniProtKB-UniRule"/>
</dbReference>
<dbReference type="FunFam" id="1.10.1270.20:FF:000001">
    <property type="entry name" value="tRNA (guanine-N(1)-)-methyltransferase"/>
    <property type="match status" value="1"/>
</dbReference>
<comment type="similarity">
    <text evidence="3 15 17">Belongs to the RNA methyltransferase TrmD family.</text>
</comment>
<evidence type="ECO:0000256" key="16">
    <source>
        <dbReference type="PIRSR" id="PIRSR000386-1"/>
    </source>
</evidence>
<evidence type="ECO:0000256" key="13">
    <source>
        <dbReference type="ARBA" id="ARBA00033392"/>
    </source>
</evidence>
<dbReference type="SUPFAM" id="SSF75217">
    <property type="entry name" value="alpha/beta knot"/>
    <property type="match status" value="1"/>
</dbReference>
<dbReference type="FunFam" id="3.40.1280.10:FF:000001">
    <property type="entry name" value="tRNA (guanine-N(1)-)-methyltransferase"/>
    <property type="match status" value="1"/>
</dbReference>
<dbReference type="InterPro" id="IPR029028">
    <property type="entry name" value="Alpha/beta_knot_MTases"/>
</dbReference>
<evidence type="ECO:0000256" key="3">
    <source>
        <dbReference type="ARBA" id="ARBA00007630"/>
    </source>
</evidence>
<dbReference type="PIRSF" id="PIRSF000386">
    <property type="entry name" value="tRNA_mtase"/>
    <property type="match status" value="1"/>
</dbReference>
<evidence type="ECO:0000256" key="7">
    <source>
        <dbReference type="ARBA" id="ARBA00022490"/>
    </source>
</evidence>
<gene>
    <name evidence="15 19" type="primary">trmD</name>
    <name evidence="19" type="ORF">NCTC10723_00951</name>
</gene>
<feature type="binding site" evidence="15 16">
    <location>
        <begin position="127"/>
        <end position="132"/>
    </location>
    <ligand>
        <name>S-adenosyl-L-methionine</name>
        <dbReference type="ChEBI" id="CHEBI:59789"/>
    </ligand>
</feature>
<comment type="subcellular location">
    <subcellularLocation>
        <location evidence="2 15 17">Cytoplasm</location>
    </subcellularLocation>
</comment>
<dbReference type="InterPro" id="IPR023148">
    <property type="entry name" value="tRNA_m1G_MeTrfase_C_sf"/>
</dbReference>
<keyword evidence="11 15" id="KW-0819">tRNA processing</keyword>
<dbReference type="CDD" id="cd18080">
    <property type="entry name" value="TrmD-like"/>
    <property type="match status" value="1"/>
</dbReference>
<dbReference type="GO" id="GO:0002939">
    <property type="term" value="P:tRNA N1-guanine methylation"/>
    <property type="evidence" value="ECO:0007669"/>
    <property type="project" value="TreeGrafter"/>
</dbReference>
<evidence type="ECO:0000313" key="19">
    <source>
        <dbReference type="EMBL" id="STO31500.1"/>
    </source>
</evidence>
<dbReference type="Proteomes" id="UP000255328">
    <property type="component" value="Unassembled WGS sequence"/>
</dbReference>
<dbReference type="Gene3D" id="1.10.1270.20">
    <property type="entry name" value="tRNA(m1g37)methyltransferase, domain 2"/>
    <property type="match status" value="1"/>
</dbReference>
<evidence type="ECO:0000256" key="10">
    <source>
        <dbReference type="ARBA" id="ARBA00022691"/>
    </source>
</evidence>
<comment type="function">
    <text evidence="1 15 17">Specifically methylates guanosine-37 in various tRNAs.</text>
</comment>
<keyword evidence="7 15" id="KW-0963">Cytoplasm</keyword>
<dbReference type="InterPro" id="IPR016009">
    <property type="entry name" value="tRNA_MeTrfase_TRMD/TRM10"/>
</dbReference>
<sequence length="244" mass="27790">MKINILTLFPEMFSGFKSESIIGKALEKNLLEINIVNIRDFCYDKHKQADDMPFGGGAGMVIKPEPLFRALETVKGKVIYTTPQGVKFNQKLAIELAQEEEITIIAGHYEGIDERVVESKVDLEVSIGDFVLTGGELPAMMMADCIARLVPGVIKKESYENDSFFNGLLDYPHYTRPAEYEGMKVPEVLLSGHHKNIETWRLKESLKRTYLRRRDLLVGRELSKEEKKLLAEIKRELGKEKNDI</sequence>
<dbReference type="NCBIfam" id="TIGR00088">
    <property type="entry name" value="trmD"/>
    <property type="match status" value="1"/>
</dbReference>
<dbReference type="PANTHER" id="PTHR46417">
    <property type="entry name" value="TRNA (GUANINE-N(1)-)-METHYLTRANSFERASE"/>
    <property type="match status" value="1"/>
</dbReference>
<dbReference type="InterPro" id="IPR002649">
    <property type="entry name" value="tRNA_m1G_MeTrfase_TrmD"/>
</dbReference>
<dbReference type="NCBIfam" id="NF000648">
    <property type="entry name" value="PRK00026.1"/>
    <property type="match status" value="1"/>
</dbReference>
<name>A0A377GWX4_9FUSO</name>
<evidence type="ECO:0000256" key="4">
    <source>
        <dbReference type="ARBA" id="ARBA00011738"/>
    </source>
</evidence>
<protein>
    <recommendedName>
        <fullName evidence="6 15">tRNA (guanine-N(1)-)-methyltransferase</fullName>
        <ecNumber evidence="5 15">2.1.1.228</ecNumber>
    </recommendedName>
    <alternativeName>
        <fullName evidence="12 15">M1G-methyltransferase</fullName>
    </alternativeName>
    <alternativeName>
        <fullName evidence="13 15">tRNA [GM37] methyltransferase</fullName>
    </alternativeName>
</protein>
<proteinExistence type="inferred from homology"/>
<dbReference type="EC" id="2.1.1.228" evidence="5 15"/>
<evidence type="ECO:0000256" key="9">
    <source>
        <dbReference type="ARBA" id="ARBA00022679"/>
    </source>
</evidence>
<keyword evidence="8 15" id="KW-0489">Methyltransferase</keyword>
<dbReference type="GO" id="GO:0005829">
    <property type="term" value="C:cytosol"/>
    <property type="evidence" value="ECO:0007669"/>
    <property type="project" value="TreeGrafter"/>
</dbReference>
<keyword evidence="9 15" id="KW-0808">Transferase</keyword>
<feature type="binding site" evidence="15 16">
    <location>
        <position position="107"/>
    </location>
    <ligand>
        <name>S-adenosyl-L-methionine</name>
        <dbReference type="ChEBI" id="CHEBI:59789"/>
    </ligand>
</feature>
<dbReference type="HAMAP" id="MF_00605">
    <property type="entry name" value="TrmD"/>
    <property type="match status" value="1"/>
</dbReference>
<keyword evidence="20" id="KW-1185">Reference proteome</keyword>
<evidence type="ECO:0000256" key="8">
    <source>
        <dbReference type="ARBA" id="ARBA00022603"/>
    </source>
</evidence>
<evidence type="ECO:0000313" key="20">
    <source>
        <dbReference type="Proteomes" id="UP000255328"/>
    </source>
</evidence>
<dbReference type="RefSeq" id="WP_115269867.1">
    <property type="nucleotide sequence ID" value="NZ_CASFEE010000022.1"/>
</dbReference>
<evidence type="ECO:0000256" key="5">
    <source>
        <dbReference type="ARBA" id="ARBA00012807"/>
    </source>
</evidence>